<sequence>MENDKHQTTREFKSMDNFVFDADPDSIKEINSLLDNYNLMPGLFRGEALVAPNYGIHEHTRVLFSISWRNIDRVRLHDDGAVPSGGRVEGCDRLVVRKPVVPTNDTKTNDMSFIVEDLEAFGAVGSWEARDNMDFTESAHVTVSEDDVAALDEMLISLRVIEPANDRPYGGDWGSDLLYHRGAALVGANGVGVVARHGLWNWGGVAWQRGPPFLA</sequence>
<accession>A0A5N5JL98</accession>
<dbReference type="Proteomes" id="UP000326939">
    <property type="component" value="Chromosome 16"/>
</dbReference>
<evidence type="ECO:0000313" key="1">
    <source>
        <dbReference type="EMBL" id="KAB5520078.1"/>
    </source>
</evidence>
<proteinExistence type="predicted"/>
<gene>
    <name evidence="1" type="ORF">DKX38_024397</name>
</gene>
<dbReference type="EMBL" id="VDCV01000016">
    <property type="protein sequence ID" value="KAB5520078.1"/>
    <property type="molecule type" value="Genomic_DNA"/>
</dbReference>
<comment type="caution">
    <text evidence="1">The sequence shown here is derived from an EMBL/GenBank/DDBJ whole genome shotgun (WGS) entry which is preliminary data.</text>
</comment>
<reference evidence="2" key="1">
    <citation type="journal article" date="2019" name="Gigascience">
        <title>De novo genome assembly of the endangered Acer yangbiense, a plant species with extremely small populations endemic to Yunnan Province, China.</title>
        <authorList>
            <person name="Yang J."/>
            <person name="Wariss H.M."/>
            <person name="Tao L."/>
            <person name="Zhang R."/>
            <person name="Yun Q."/>
            <person name="Hollingsworth P."/>
            <person name="Dao Z."/>
            <person name="Luo G."/>
            <person name="Guo H."/>
            <person name="Ma Y."/>
            <person name="Sun W."/>
        </authorList>
    </citation>
    <scope>NUCLEOTIDE SEQUENCE [LARGE SCALE GENOMIC DNA]</scope>
    <source>
        <strain evidence="2">cv. br00</strain>
    </source>
</reference>
<name>A0A5N5JL98_9ROSI</name>
<organism evidence="1 2">
    <name type="scientific">Salix brachista</name>
    <dbReference type="NCBI Taxonomy" id="2182728"/>
    <lineage>
        <taxon>Eukaryota</taxon>
        <taxon>Viridiplantae</taxon>
        <taxon>Streptophyta</taxon>
        <taxon>Embryophyta</taxon>
        <taxon>Tracheophyta</taxon>
        <taxon>Spermatophyta</taxon>
        <taxon>Magnoliopsida</taxon>
        <taxon>eudicotyledons</taxon>
        <taxon>Gunneridae</taxon>
        <taxon>Pentapetalae</taxon>
        <taxon>rosids</taxon>
        <taxon>fabids</taxon>
        <taxon>Malpighiales</taxon>
        <taxon>Salicaceae</taxon>
        <taxon>Saliceae</taxon>
        <taxon>Salix</taxon>
    </lineage>
</organism>
<dbReference type="AlphaFoldDB" id="A0A5N5JL98"/>
<evidence type="ECO:0000313" key="2">
    <source>
        <dbReference type="Proteomes" id="UP000326939"/>
    </source>
</evidence>
<protein>
    <submittedName>
        <fullName evidence="1">Uncharacterized protein</fullName>
    </submittedName>
</protein>
<keyword evidence="2" id="KW-1185">Reference proteome</keyword>